<dbReference type="AlphaFoldDB" id="A0A398CAZ8"/>
<keyword evidence="1" id="KW-0732">Signal</keyword>
<name>A0A398CAZ8_9BURK</name>
<evidence type="ECO:0000313" key="3">
    <source>
        <dbReference type="Proteomes" id="UP000266302"/>
    </source>
</evidence>
<gene>
    <name evidence="2" type="ORF">D3F03_13290</name>
</gene>
<organism evidence="2 3">
    <name type="scientific">Simplicispira hankyongi</name>
    <dbReference type="NCBI Taxonomy" id="2315688"/>
    <lineage>
        <taxon>Bacteria</taxon>
        <taxon>Pseudomonadati</taxon>
        <taxon>Pseudomonadota</taxon>
        <taxon>Betaproteobacteria</taxon>
        <taxon>Burkholderiales</taxon>
        <taxon>Comamonadaceae</taxon>
        <taxon>Simplicispira</taxon>
    </lineage>
</organism>
<feature type="signal peptide" evidence="1">
    <location>
        <begin position="1"/>
        <end position="20"/>
    </location>
</feature>
<proteinExistence type="predicted"/>
<accession>A0A398CAZ8</accession>
<dbReference type="OrthoDB" id="8594082at2"/>
<sequence>MPHCVLLFWMLIVGTAAVQAQTIEAVTETTPYTYVANGKVVGTATEVVEQTLQRAGLTEYSVHLYPWARAYDMALKEANVLIFLIARTPARERQFQWAGEIMKIQYHLYRLKSHPLDIGTLEAAKAYTIGVMRDDVRQQYLRAKGFERLVVSAQSLDNFRKLLRGQVDLVPLTTDDAASLCQQTGFDCANLVRVLTLDEASTGLYMAYSLQTPLDVVHRTQAAFDQLKSQGQVQRTMERTP</sequence>
<evidence type="ECO:0000256" key="1">
    <source>
        <dbReference type="SAM" id="SignalP"/>
    </source>
</evidence>
<comment type="caution">
    <text evidence="2">The sequence shown here is derived from an EMBL/GenBank/DDBJ whole genome shotgun (WGS) entry which is preliminary data.</text>
</comment>
<dbReference type="Proteomes" id="UP000266302">
    <property type="component" value="Unassembled WGS sequence"/>
</dbReference>
<dbReference type="EMBL" id="QXJC01000006">
    <property type="protein sequence ID" value="RID97510.1"/>
    <property type="molecule type" value="Genomic_DNA"/>
</dbReference>
<evidence type="ECO:0000313" key="2">
    <source>
        <dbReference type="EMBL" id="RID97510.1"/>
    </source>
</evidence>
<dbReference type="PANTHER" id="PTHR38834">
    <property type="entry name" value="PERIPLASMIC SUBSTRATE BINDING PROTEIN FAMILY 3"/>
    <property type="match status" value="1"/>
</dbReference>
<dbReference type="SUPFAM" id="SSF53850">
    <property type="entry name" value="Periplasmic binding protein-like II"/>
    <property type="match status" value="1"/>
</dbReference>
<dbReference type="RefSeq" id="WP_119109923.1">
    <property type="nucleotide sequence ID" value="NZ_QXJC01000006.1"/>
</dbReference>
<dbReference type="PANTHER" id="PTHR38834:SF3">
    <property type="entry name" value="SOLUTE-BINDING PROTEIN FAMILY 3_N-TERMINAL DOMAIN-CONTAINING PROTEIN"/>
    <property type="match status" value="1"/>
</dbReference>
<feature type="chain" id="PRO_5017239860" evidence="1">
    <location>
        <begin position="21"/>
        <end position="241"/>
    </location>
</feature>
<dbReference type="Gene3D" id="3.40.190.10">
    <property type="entry name" value="Periplasmic binding protein-like II"/>
    <property type="match status" value="2"/>
</dbReference>
<protein>
    <submittedName>
        <fullName evidence="2">ABC transporter substrate-binding protein</fullName>
    </submittedName>
</protein>
<reference evidence="2 3" key="1">
    <citation type="submission" date="2018-09" db="EMBL/GenBank/DDBJ databases">
        <title>Draft genome of Simplicispira sp. NY-02.</title>
        <authorList>
            <person name="Im W.T."/>
        </authorList>
    </citation>
    <scope>NUCLEOTIDE SEQUENCE [LARGE SCALE GENOMIC DNA]</scope>
    <source>
        <strain evidence="2 3">NY-02</strain>
    </source>
</reference>
<keyword evidence="3" id="KW-1185">Reference proteome</keyword>